<dbReference type="SUPFAM" id="SSF55961">
    <property type="entry name" value="Bet v1-like"/>
    <property type="match status" value="1"/>
</dbReference>
<dbReference type="SMART" id="SM01037">
    <property type="entry name" value="Bet_v_1"/>
    <property type="match status" value="1"/>
</dbReference>
<reference evidence="3" key="1">
    <citation type="journal article" date="2019" name="Database">
        <title>The radish genome database (RadishGD): an integrated information resource for radish genomics.</title>
        <authorList>
            <person name="Yu H.J."/>
            <person name="Baek S."/>
            <person name="Lee Y.J."/>
            <person name="Cho A."/>
            <person name="Mun J.H."/>
        </authorList>
    </citation>
    <scope>NUCLEOTIDE SEQUENCE [LARGE SCALE GENOMIC DNA]</scope>
    <source>
        <strain evidence="3">cv. WK10039</strain>
    </source>
</reference>
<reference evidence="4" key="2">
    <citation type="submission" date="2025-08" db="UniProtKB">
        <authorList>
            <consortium name="RefSeq"/>
        </authorList>
    </citation>
    <scope>IDENTIFICATION</scope>
    <source>
        <tissue evidence="4">Leaf</tissue>
    </source>
</reference>
<gene>
    <name evidence="4" type="primary">LOC108850230</name>
</gene>
<name>A0A6J0N3S7_RAPSA</name>
<evidence type="ECO:0000259" key="2">
    <source>
        <dbReference type="SMART" id="SM01037"/>
    </source>
</evidence>
<dbReference type="OrthoDB" id="1847301at2759"/>
<evidence type="ECO:0000313" key="3">
    <source>
        <dbReference type="Proteomes" id="UP000504610"/>
    </source>
</evidence>
<accession>A0A6J0N3S7</accession>
<dbReference type="Pfam" id="PF00407">
    <property type="entry name" value="Bet_v_1"/>
    <property type="match status" value="1"/>
</dbReference>
<proteinExistence type="predicted"/>
<dbReference type="Proteomes" id="UP000504610">
    <property type="component" value="Chromosome 1"/>
</dbReference>
<keyword evidence="3" id="KW-1185">Reference proteome</keyword>
<sequence>MCLLNYLYKRSYSDCSAFTHSSFKPSRNDLEKQILHRKMAEVETKKEKKAATEPETKAAAEPETKAATEPETKPATEPETKPASKPETQADSMVGEIWVDVDIKASAEKFHHMFAKRPHHVSNVTPRHIGGVELHKGEWDKVGSIVLWNYIHDGKPKVAKDRIEEVDPEKNLIKFRVLEGDVMKEYKTFLLTLQVTPKQGGTGSVVRWHMEYERIDEKVAHPETLLPFLESMSKEIDEHLLSTE</sequence>
<dbReference type="AlphaFoldDB" id="A0A6J0N3S7"/>
<dbReference type="CDD" id="cd07816">
    <property type="entry name" value="Bet_v1-like"/>
    <property type="match status" value="1"/>
</dbReference>
<dbReference type="InterPro" id="IPR051761">
    <property type="entry name" value="MLP-like_ligand-binding"/>
</dbReference>
<dbReference type="RefSeq" id="XP_018479305.2">
    <property type="nucleotide sequence ID" value="XM_018623803.2"/>
</dbReference>
<dbReference type="InterPro" id="IPR000916">
    <property type="entry name" value="Bet_v_I/MLP"/>
</dbReference>
<dbReference type="GeneID" id="108850230"/>
<dbReference type="GO" id="GO:0006952">
    <property type="term" value="P:defense response"/>
    <property type="evidence" value="ECO:0007669"/>
    <property type="project" value="InterPro"/>
</dbReference>
<dbReference type="PANTHER" id="PTHR31907">
    <property type="entry name" value="MLP-LIKE PROTEIN 423"/>
    <property type="match status" value="1"/>
</dbReference>
<dbReference type="InterPro" id="IPR023393">
    <property type="entry name" value="START-like_dom_sf"/>
</dbReference>
<organism evidence="3 4">
    <name type="scientific">Raphanus sativus</name>
    <name type="common">Radish</name>
    <name type="synonym">Raphanus raphanistrum var. sativus</name>
    <dbReference type="NCBI Taxonomy" id="3726"/>
    <lineage>
        <taxon>Eukaryota</taxon>
        <taxon>Viridiplantae</taxon>
        <taxon>Streptophyta</taxon>
        <taxon>Embryophyta</taxon>
        <taxon>Tracheophyta</taxon>
        <taxon>Spermatophyta</taxon>
        <taxon>Magnoliopsida</taxon>
        <taxon>eudicotyledons</taxon>
        <taxon>Gunneridae</taxon>
        <taxon>Pentapetalae</taxon>
        <taxon>rosids</taxon>
        <taxon>malvids</taxon>
        <taxon>Brassicales</taxon>
        <taxon>Brassicaceae</taxon>
        <taxon>Brassiceae</taxon>
        <taxon>Raphanus</taxon>
    </lineage>
</organism>
<evidence type="ECO:0000313" key="4">
    <source>
        <dbReference type="RefSeq" id="XP_018479305.2"/>
    </source>
</evidence>
<evidence type="ECO:0000256" key="1">
    <source>
        <dbReference type="SAM" id="MobiDB-lite"/>
    </source>
</evidence>
<feature type="compositionally biased region" description="Basic and acidic residues" evidence="1">
    <location>
        <begin position="36"/>
        <end position="84"/>
    </location>
</feature>
<feature type="region of interest" description="Disordered" evidence="1">
    <location>
        <begin position="36"/>
        <end position="91"/>
    </location>
</feature>
<dbReference type="Gene3D" id="3.30.530.20">
    <property type="match status" value="1"/>
</dbReference>
<feature type="domain" description="Bet v I/Major latex protein" evidence="2">
    <location>
        <begin position="92"/>
        <end position="243"/>
    </location>
</feature>
<dbReference type="KEGG" id="rsz:108850230"/>
<protein>
    <submittedName>
        <fullName evidence="4">MLP-like protein 43</fullName>
    </submittedName>
</protein>